<dbReference type="Gene3D" id="3.20.20.100">
    <property type="entry name" value="NADP-dependent oxidoreductase domain"/>
    <property type="match status" value="1"/>
</dbReference>
<feature type="domain" description="NADP-dependent oxidoreductase" evidence="1">
    <location>
        <begin position="21"/>
        <end position="282"/>
    </location>
</feature>
<reference evidence="2 3" key="1">
    <citation type="submission" date="2020-11" db="EMBL/GenBank/DDBJ databases">
        <title>Description of Pontivivens ytuae sp. nov. isolated from deep sea sediment of Mariana Trench.</title>
        <authorList>
            <person name="Wang Z."/>
            <person name="Sun Q.-L."/>
            <person name="Xu X.-D."/>
            <person name="Tang Y.-Z."/>
            <person name="Zhang J."/>
        </authorList>
    </citation>
    <scope>NUCLEOTIDE SEQUENCE [LARGE SCALE GENOMIC DNA]</scope>
    <source>
        <strain evidence="2 3">MT2928</strain>
    </source>
</reference>
<dbReference type="SUPFAM" id="SSF51430">
    <property type="entry name" value="NAD(P)-linked oxidoreductase"/>
    <property type="match status" value="1"/>
</dbReference>
<dbReference type="PANTHER" id="PTHR43364:SF1">
    <property type="entry name" value="OXIDOREDUCTASE YDHF"/>
    <property type="match status" value="1"/>
</dbReference>
<dbReference type="Pfam" id="PF00248">
    <property type="entry name" value="Aldo_ket_red"/>
    <property type="match status" value="1"/>
</dbReference>
<protein>
    <submittedName>
        <fullName evidence="2">Aldo/keto reductase</fullName>
    </submittedName>
</protein>
<evidence type="ECO:0000313" key="3">
    <source>
        <dbReference type="Proteomes" id="UP000594800"/>
    </source>
</evidence>
<dbReference type="KEGG" id="poz:I0K15_05155"/>
<dbReference type="Proteomes" id="UP000594800">
    <property type="component" value="Chromosome"/>
</dbReference>
<dbReference type="EMBL" id="CP064942">
    <property type="protein sequence ID" value="QPH55137.1"/>
    <property type="molecule type" value="Genomic_DNA"/>
</dbReference>
<dbReference type="InterPro" id="IPR050523">
    <property type="entry name" value="AKR_Detox_Biosynth"/>
</dbReference>
<evidence type="ECO:0000259" key="1">
    <source>
        <dbReference type="Pfam" id="PF00248"/>
    </source>
</evidence>
<dbReference type="InterPro" id="IPR036812">
    <property type="entry name" value="NAD(P)_OxRdtase_dom_sf"/>
</dbReference>
<dbReference type="GO" id="GO:0005829">
    <property type="term" value="C:cytosol"/>
    <property type="evidence" value="ECO:0007669"/>
    <property type="project" value="TreeGrafter"/>
</dbReference>
<dbReference type="AlphaFoldDB" id="A0A7S9LTV5"/>
<dbReference type="InterPro" id="IPR018170">
    <property type="entry name" value="Aldo/ket_reductase_CS"/>
</dbReference>
<dbReference type="PROSITE" id="PS00062">
    <property type="entry name" value="ALDOKETO_REDUCTASE_2"/>
    <property type="match status" value="1"/>
</dbReference>
<dbReference type="RefSeq" id="WP_196104336.1">
    <property type="nucleotide sequence ID" value="NZ_CP064942.1"/>
</dbReference>
<dbReference type="InterPro" id="IPR023210">
    <property type="entry name" value="NADP_OxRdtase_dom"/>
</dbReference>
<dbReference type="PANTHER" id="PTHR43364">
    <property type="entry name" value="NADH-SPECIFIC METHYLGLYOXAL REDUCTASE-RELATED"/>
    <property type="match status" value="1"/>
</dbReference>
<sequence>MSDILTVPRTRTIGPFDVGALAYGCWRFAGTKLEDARAKVGAALEVGANLLDTAAIYGFGETGFGEAEERLGDLFAADPGLRERVVLVTKGGIVPPEPYDSRAPELIASAEASLKRLKVDVIDVFLVHRPDLLVSHEEVAGALTDLRARGVVQEVGVSNFTPAQTRALQRFLDFPMVVTQPEISVTETSALFDGTLDLAQEVGLTPMAWSPLGGGALMTGDGPVAVELDRIGGGDRAAAALAWLMAHPARPIPILGSQNPDRIRAAAAAYDIQMTRRDWYAVLEASLGHPMP</sequence>
<proteinExistence type="predicted"/>
<name>A0A7S9LTV5_9RHOB</name>
<accession>A0A7S9LTV5</accession>
<gene>
    <name evidence="2" type="ORF">I0K15_05155</name>
</gene>
<keyword evidence="3" id="KW-1185">Reference proteome</keyword>
<evidence type="ECO:0000313" key="2">
    <source>
        <dbReference type="EMBL" id="QPH55137.1"/>
    </source>
</evidence>
<dbReference type="GO" id="GO:0016491">
    <property type="term" value="F:oxidoreductase activity"/>
    <property type="evidence" value="ECO:0007669"/>
    <property type="project" value="InterPro"/>
</dbReference>
<organism evidence="2 3">
    <name type="scientific">Pontivivens ytuae</name>
    <dbReference type="NCBI Taxonomy" id="2789856"/>
    <lineage>
        <taxon>Bacteria</taxon>
        <taxon>Pseudomonadati</taxon>
        <taxon>Pseudomonadota</taxon>
        <taxon>Alphaproteobacteria</taxon>
        <taxon>Rhodobacterales</taxon>
        <taxon>Paracoccaceae</taxon>
        <taxon>Pontivivens</taxon>
    </lineage>
</organism>